<dbReference type="Proteomes" id="UP000237271">
    <property type="component" value="Unassembled WGS sequence"/>
</dbReference>
<dbReference type="AlphaFoldDB" id="A0A2P4XUA5"/>
<dbReference type="SUPFAM" id="SSF64268">
    <property type="entry name" value="PX domain"/>
    <property type="match status" value="1"/>
</dbReference>
<dbReference type="Gene3D" id="3.30.540.10">
    <property type="entry name" value="Fructose-1,6-Bisphosphatase, subunit A, domain 1"/>
    <property type="match status" value="1"/>
</dbReference>
<dbReference type="PROSITE" id="PS50195">
    <property type="entry name" value="PX"/>
    <property type="match status" value="1"/>
</dbReference>
<dbReference type="Pfam" id="PF00787">
    <property type="entry name" value="PX"/>
    <property type="match status" value="1"/>
</dbReference>
<protein>
    <recommendedName>
        <fullName evidence="7">3'(2'),5'-bisphosphate nucleotidase 1</fullName>
        <ecNumber evidence="3">3.1.3.7</ecNumber>
    </recommendedName>
    <alternativeName>
        <fullName evidence="8">Bisphosphate 3'-nucleotidase 1</fullName>
    </alternativeName>
    <alternativeName>
        <fullName evidence="9">Inositol-polyphosphate 1-phosphatase</fullName>
    </alternativeName>
</protein>
<dbReference type="OrthoDB" id="10254945at2759"/>
<evidence type="ECO:0000256" key="6">
    <source>
        <dbReference type="ARBA" id="ARBA00022842"/>
    </source>
</evidence>
<dbReference type="InterPro" id="IPR020550">
    <property type="entry name" value="Inositol_monophosphatase_CS"/>
</dbReference>
<organism evidence="12 13">
    <name type="scientific">Phytophthora palmivora</name>
    <dbReference type="NCBI Taxonomy" id="4796"/>
    <lineage>
        <taxon>Eukaryota</taxon>
        <taxon>Sar</taxon>
        <taxon>Stramenopiles</taxon>
        <taxon>Oomycota</taxon>
        <taxon>Peronosporomycetes</taxon>
        <taxon>Peronosporales</taxon>
        <taxon>Peronosporaceae</taxon>
        <taxon>Phytophthora</taxon>
    </lineage>
</organism>
<dbReference type="GO" id="GO:0008441">
    <property type="term" value="F:3'(2'),5'-bisphosphate nucleotidase activity"/>
    <property type="evidence" value="ECO:0007669"/>
    <property type="project" value="UniProtKB-EC"/>
</dbReference>
<evidence type="ECO:0000256" key="2">
    <source>
        <dbReference type="ARBA" id="ARBA00009759"/>
    </source>
</evidence>
<dbReference type="EC" id="3.1.3.7" evidence="3"/>
<dbReference type="GO" id="GO:0035091">
    <property type="term" value="F:phosphatidylinositol binding"/>
    <property type="evidence" value="ECO:0007669"/>
    <property type="project" value="InterPro"/>
</dbReference>
<comment type="similarity">
    <text evidence="2">Belongs to the inositol monophosphatase superfamily.</text>
</comment>
<comment type="caution">
    <text evidence="12">The sequence shown here is derived from an EMBL/GenBank/DDBJ whole genome shotgun (WGS) entry which is preliminary data.</text>
</comment>
<dbReference type="FunFam" id="3.30.540.10:FF:000012">
    <property type="entry name" value="Blast:Putative inositol monophosphatase 3"/>
    <property type="match status" value="1"/>
</dbReference>
<evidence type="ECO:0000313" key="12">
    <source>
        <dbReference type="EMBL" id="POM69116.1"/>
    </source>
</evidence>
<gene>
    <name evidence="12" type="ORF">PHPALM_14633</name>
</gene>
<keyword evidence="5" id="KW-0378">Hydrolase</keyword>
<feature type="binding site" evidence="10">
    <location>
        <position position="265"/>
    </location>
    <ligand>
        <name>Mg(2+)</name>
        <dbReference type="ChEBI" id="CHEBI:18420"/>
        <label>1</label>
        <note>catalytic</note>
    </ligand>
</feature>
<evidence type="ECO:0000313" key="13">
    <source>
        <dbReference type="Proteomes" id="UP000237271"/>
    </source>
</evidence>
<reference evidence="12 13" key="1">
    <citation type="journal article" date="2017" name="Genome Biol. Evol.">
        <title>Phytophthora megakarya and P. palmivora, closely related causal agents of cacao black pod rot, underwent increases in genome sizes and gene numbers by different mechanisms.</title>
        <authorList>
            <person name="Ali S.S."/>
            <person name="Shao J."/>
            <person name="Lary D.J."/>
            <person name="Kronmiller B."/>
            <person name="Shen D."/>
            <person name="Strem M.D."/>
            <person name="Amoako-Attah I."/>
            <person name="Akrofi A.Y."/>
            <person name="Begoude B.A."/>
            <person name="Ten Hoopen G.M."/>
            <person name="Coulibaly K."/>
            <person name="Kebe B.I."/>
            <person name="Melnick R.L."/>
            <person name="Guiltinan M.J."/>
            <person name="Tyler B.M."/>
            <person name="Meinhardt L.W."/>
            <person name="Bailey B.A."/>
        </authorList>
    </citation>
    <scope>NUCLEOTIDE SEQUENCE [LARGE SCALE GENOMIC DNA]</scope>
    <source>
        <strain evidence="13">sbr112.9</strain>
    </source>
</reference>
<name>A0A2P4XUA5_9STRA</name>
<proteinExistence type="inferred from homology"/>
<keyword evidence="4 10" id="KW-0479">Metal-binding</keyword>
<dbReference type="Pfam" id="PF00459">
    <property type="entry name" value="Inositol_P"/>
    <property type="match status" value="1"/>
</dbReference>
<comment type="cofactor">
    <cofactor evidence="1 10">
        <name>Mg(2+)</name>
        <dbReference type="ChEBI" id="CHEBI:18420"/>
    </cofactor>
</comment>
<evidence type="ECO:0000256" key="3">
    <source>
        <dbReference type="ARBA" id="ARBA00012633"/>
    </source>
</evidence>
<feature type="binding site" evidence="10">
    <location>
        <position position="263"/>
    </location>
    <ligand>
        <name>Mg(2+)</name>
        <dbReference type="ChEBI" id="CHEBI:18420"/>
        <label>1</label>
        <note>catalytic</note>
    </ligand>
</feature>
<evidence type="ECO:0000256" key="8">
    <source>
        <dbReference type="ARBA" id="ARBA00041815"/>
    </source>
</evidence>
<feature type="domain" description="PX" evidence="11">
    <location>
        <begin position="6"/>
        <end position="136"/>
    </location>
</feature>
<dbReference type="SUPFAM" id="SSF56655">
    <property type="entry name" value="Carbohydrate phosphatase"/>
    <property type="match status" value="1"/>
</dbReference>
<feature type="binding site" evidence="10">
    <location>
        <position position="401"/>
    </location>
    <ligand>
        <name>Mg(2+)</name>
        <dbReference type="ChEBI" id="CHEBI:18420"/>
        <label>1</label>
        <note>catalytic</note>
    </ligand>
</feature>
<dbReference type="InterPro" id="IPR001683">
    <property type="entry name" value="PX_dom"/>
</dbReference>
<dbReference type="PROSITE" id="PS00630">
    <property type="entry name" value="IMP_2"/>
    <property type="match status" value="1"/>
</dbReference>
<feature type="binding site" evidence="10">
    <location>
        <position position="266"/>
    </location>
    <ligand>
        <name>Mg(2+)</name>
        <dbReference type="ChEBI" id="CHEBI:18420"/>
        <label>1</label>
        <note>catalytic</note>
    </ligand>
</feature>
<dbReference type="GO" id="GO:0046872">
    <property type="term" value="F:metal ion binding"/>
    <property type="evidence" value="ECO:0007669"/>
    <property type="project" value="UniProtKB-KW"/>
</dbReference>
<dbReference type="PANTHER" id="PTHR43028">
    <property type="entry name" value="3'(2'),5'-BISPHOSPHATE NUCLEOTIDASE 1"/>
    <property type="match status" value="1"/>
</dbReference>
<dbReference type="Gene3D" id="3.40.190.80">
    <property type="match status" value="1"/>
</dbReference>
<feature type="binding site" evidence="10">
    <location>
        <position position="221"/>
    </location>
    <ligand>
        <name>Mg(2+)</name>
        <dbReference type="ChEBI" id="CHEBI:18420"/>
        <label>1</label>
        <note>catalytic</note>
    </ligand>
</feature>
<dbReference type="GO" id="GO:0046854">
    <property type="term" value="P:phosphatidylinositol phosphate biosynthetic process"/>
    <property type="evidence" value="ECO:0007669"/>
    <property type="project" value="InterPro"/>
</dbReference>
<dbReference type="Gene3D" id="3.30.1520.10">
    <property type="entry name" value="Phox-like domain"/>
    <property type="match status" value="1"/>
</dbReference>
<evidence type="ECO:0000256" key="9">
    <source>
        <dbReference type="ARBA" id="ARBA00044554"/>
    </source>
</evidence>
<evidence type="ECO:0000256" key="10">
    <source>
        <dbReference type="PIRSR" id="PIRSR600760-2"/>
    </source>
</evidence>
<dbReference type="PANTHER" id="PTHR43028:SF5">
    <property type="entry name" value="3'(2'),5'-BISPHOSPHATE NUCLEOTIDASE 1"/>
    <property type="match status" value="1"/>
</dbReference>
<dbReference type="GO" id="GO:0005737">
    <property type="term" value="C:cytoplasm"/>
    <property type="evidence" value="ECO:0007669"/>
    <property type="project" value="UniProtKB-ARBA"/>
</dbReference>
<dbReference type="InterPro" id="IPR036871">
    <property type="entry name" value="PX_dom_sf"/>
</dbReference>
<dbReference type="EMBL" id="NCKW01007938">
    <property type="protein sequence ID" value="POM69116.1"/>
    <property type="molecule type" value="Genomic_DNA"/>
</dbReference>
<dbReference type="InterPro" id="IPR050725">
    <property type="entry name" value="CysQ/Inositol_MonoPase"/>
</dbReference>
<keyword evidence="13" id="KW-1185">Reference proteome</keyword>
<keyword evidence="6 10" id="KW-0460">Magnesium</keyword>
<sequence>MPYESFMPQQQVEITQVVQDSATNAWMYVLHVQRGNTSTYSSPRGPVEEGFSHEYVISRRFSEFKQLHTALVPVMGDALTPLPADGLMTLILADNQALLDERRQVLTQIVMDILNHPVARDLPDVLEFLGHESISAKVMGPLSGQCTDSIRKTSSPAWTAPCRAVHGGRVIREVVHQQVSLDLVNKQEGAYDPQTVADRRSQQRIIHALREAFPQVTIVGEEGELAPPAPEDVVQCDLNALDDVSFDVENHTLEWKDLVLWVDPLDGTKRFADKIYEEVSVLIGITYKQRPIAGVVHLPFHGTHGVTYWGGPGVGVFRSEHEESEAQTTHTKFLKPSLMFPQRSLICTVSSTNCDLVNNAMKLLAPSTILTGGATGTMVLGVITGHSDAFFRFKAATRKWDICAVEPLIEGLGGKLTDTLGNVYVYDHIGNAPDFDNERGLVATVEPEAHKAVLDVMKKVNLTSALDDQEMTPQWFQEYVFIGRQVTAVNVVPDSMHQGKHSSVAKLDVHFADNNSKTTVFVKKSAKNELPSRSAAHWKRDIASYRTEAIFYAHFASSLHARVLYCGREHQSAHFAAHKFTCKKIKKKRDEMEEEAIKIRNADEDMFMPANAFETHAGHFWGLFETRSYMRAKYAVITELSTLDSRLAIEGALAEALDSLRLCRSDNVGIRDLVPTLMLLLGQYQEAYDFIKWYATSGSDSHYDWGNMELPFLDIHGADMTEDLSRFRSKYGSVFHTSSLVFIKMMVAKGVKDAINAHEVADHASLPPLVTNSLGDLLTPNGLTRNLTDLKQLHMKLTSQIREAFSLTHTQNQHFWSAMLDPTPLVQAPEPEYYSSGDVNEVKLWVQQNAMLWRDHHEFICENRAA</sequence>
<evidence type="ECO:0000256" key="5">
    <source>
        <dbReference type="ARBA" id="ARBA00022801"/>
    </source>
</evidence>
<evidence type="ECO:0000259" key="11">
    <source>
        <dbReference type="PROSITE" id="PS50195"/>
    </source>
</evidence>
<evidence type="ECO:0000256" key="7">
    <source>
        <dbReference type="ARBA" id="ARBA00040342"/>
    </source>
</evidence>
<evidence type="ECO:0000256" key="1">
    <source>
        <dbReference type="ARBA" id="ARBA00001946"/>
    </source>
</evidence>
<dbReference type="InterPro" id="IPR000760">
    <property type="entry name" value="Inositol_monophosphatase-like"/>
</dbReference>
<dbReference type="CDD" id="cd06093">
    <property type="entry name" value="PX_domain"/>
    <property type="match status" value="1"/>
</dbReference>
<accession>A0A2P4XUA5</accession>
<evidence type="ECO:0000256" key="4">
    <source>
        <dbReference type="ARBA" id="ARBA00022723"/>
    </source>
</evidence>